<dbReference type="SUPFAM" id="SSF69645">
    <property type="entry name" value="Arp2/3 complex subunits"/>
    <property type="match status" value="1"/>
</dbReference>
<evidence type="ECO:0000313" key="2">
    <source>
        <dbReference type="Proteomes" id="UP001642464"/>
    </source>
</evidence>
<evidence type="ECO:0000313" key="1">
    <source>
        <dbReference type="EMBL" id="CAK9043323.1"/>
    </source>
</evidence>
<dbReference type="PANTHER" id="PTHR22629:SF0">
    <property type="entry name" value="ACTIN-RELATED PROTEIN 2_3 COMPLEX SUBUNIT 4"/>
    <property type="match status" value="1"/>
</dbReference>
<dbReference type="EMBL" id="CAXAMM010018424">
    <property type="protein sequence ID" value="CAK9043323.1"/>
    <property type="molecule type" value="Genomic_DNA"/>
</dbReference>
<name>A0ABP0LX42_9DINO</name>
<comment type="caution">
    <text evidence="1">The sequence shown here is derived from an EMBL/GenBank/DDBJ whole genome shotgun (WGS) entry which is preliminary data.</text>
</comment>
<accession>A0ABP0LX42</accession>
<dbReference type="InterPro" id="IPR008384">
    <property type="entry name" value="ARPC4"/>
</dbReference>
<reference evidence="1 2" key="1">
    <citation type="submission" date="2024-02" db="EMBL/GenBank/DDBJ databases">
        <authorList>
            <person name="Chen Y."/>
            <person name="Shah S."/>
            <person name="Dougan E. K."/>
            <person name="Thang M."/>
            <person name="Chan C."/>
        </authorList>
    </citation>
    <scope>NUCLEOTIDE SEQUENCE [LARGE SCALE GENOMIC DNA]</scope>
</reference>
<keyword evidence="2" id="KW-1185">Reference proteome</keyword>
<dbReference type="Proteomes" id="UP001642464">
    <property type="component" value="Unassembled WGS sequence"/>
</dbReference>
<organism evidence="1 2">
    <name type="scientific">Durusdinium trenchii</name>
    <dbReference type="NCBI Taxonomy" id="1381693"/>
    <lineage>
        <taxon>Eukaryota</taxon>
        <taxon>Sar</taxon>
        <taxon>Alveolata</taxon>
        <taxon>Dinophyceae</taxon>
        <taxon>Suessiales</taxon>
        <taxon>Symbiodiniaceae</taxon>
        <taxon>Durusdinium</taxon>
    </lineage>
</organism>
<dbReference type="InterPro" id="IPR034666">
    <property type="entry name" value="ARPC2/4"/>
</dbReference>
<proteinExistence type="predicted"/>
<dbReference type="Pfam" id="PF05856">
    <property type="entry name" value="ARPC4"/>
    <property type="match status" value="1"/>
</dbReference>
<protein>
    <submittedName>
        <fullName evidence="1">Actin-related protein 2/3 complex subunit 4</fullName>
    </submittedName>
</protein>
<dbReference type="PANTHER" id="PTHR22629">
    <property type="entry name" value="ARP2/3 COMPLEX 20 KD SUBUNIT"/>
    <property type="match status" value="1"/>
</dbReference>
<sequence length="229" mass="26164">MAHTLAPYLEVIRHTLNAALCLQNYPSQVVERQSRPEIEFKDTAAVILKPLVIARDENEKCLIEASVNAVRVSIKVRQSDDTEKLLCRKFASFFTQRAEHFVILRRKPVEGYDISFLITNTHLEEMMKDRIVDFIIEFMEDVDKEIKDLKIALNTRLRAAAPKLQQTTLVQTEICGTSGAIFSHAFWARQGLDPMAPFGTIVRVLLSFHLPTVRVWESGMLCPTVHFHS</sequence>
<dbReference type="Gene3D" id="3.30.1460.20">
    <property type="match status" value="1"/>
</dbReference>
<gene>
    <name evidence="1" type="ORF">SCF082_LOCUS24790</name>
</gene>